<proteinExistence type="predicted"/>
<protein>
    <submittedName>
        <fullName evidence="1">Uncharacterized protein</fullName>
    </submittedName>
</protein>
<name>A0A1B5KW78_USTVR</name>
<evidence type="ECO:0000313" key="2">
    <source>
        <dbReference type="Proteomes" id="UP000054053"/>
    </source>
</evidence>
<organism evidence="1 2">
    <name type="scientific">Ustilaginoidea virens</name>
    <name type="common">Rice false smut fungus</name>
    <name type="synonym">Villosiclava virens</name>
    <dbReference type="NCBI Taxonomy" id="1159556"/>
    <lineage>
        <taxon>Eukaryota</taxon>
        <taxon>Fungi</taxon>
        <taxon>Dikarya</taxon>
        <taxon>Ascomycota</taxon>
        <taxon>Pezizomycotina</taxon>
        <taxon>Sordariomycetes</taxon>
        <taxon>Hypocreomycetidae</taxon>
        <taxon>Hypocreales</taxon>
        <taxon>Clavicipitaceae</taxon>
        <taxon>Ustilaginoidea</taxon>
    </lineage>
</organism>
<dbReference type="EMBL" id="BBTG02000023">
    <property type="protein sequence ID" value="GAO15285.1"/>
    <property type="molecule type" value="Genomic_DNA"/>
</dbReference>
<reference evidence="2" key="1">
    <citation type="journal article" date="2016" name="Genome Announc.">
        <title>Genome sequence of Ustilaginoidea virens IPU010, a rice pathogenic fungus causing false smut.</title>
        <authorList>
            <person name="Kumagai T."/>
            <person name="Ishii T."/>
            <person name="Terai G."/>
            <person name="Umemura M."/>
            <person name="Machida M."/>
            <person name="Asai K."/>
        </authorList>
    </citation>
    <scope>NUCLEOTIDE SEQUENCE [LARGE SCALE GENOMIC DNA]</scope>
    <source>
        <strain evidence="2">IPU010</strain>
    </source>
</reference>
<sequence>MTPREEVVYTMLRTVIADAFLSDRKRRTEVISSGEIRLTAIEGAVKWEQTLMGAKEDGSQGRREE</sequence>
<evidence type="ECO:0000313" key="1">
    <source>
        <dbReference type="EMBL" id="GAO15285.1"/>
    </source>
</evidence>
<accession>A0A1B5KW78</accession>
<gene>
    <name evidence="1" type="ORF">UVI_02041090</name>
</gene>
<comment type="caution">
    <text evidence="1">The sequence shown here is derived from an EMBL/GenBank/DDBJ whole genome shotgun (WGS) entry which is preliminary data.</text>
</comment>
<dbReference type="AlphaFoldDB" id="A0A1B5KW78"/>
<dbReference type="Proteomes" id="UP000054053">
    <property type="component" value="Unassembled WGS sequence"/>
</dbReference>